<dbReference type="PANTHER" id="PTHR21047">
    <property type="entry name" value="DTDP-6-DEOXY-D-GLUCOSE-3,5 EPIMERASE"/>
    <property type="match status" value="1"/>
</dbReference>
<dbReference type="GO" id="GO:0008830">
    <property type="term" value="F:dTDP-4-dehydrorhamnose 3,5-epimerase activity"/>
    <property type="evidence" value="ECO:0007669"/>
    <property type="project" value="UniProtKB-EC"/>
</dbReference>
<dbReference type="SUPFAM" id="SSF51182">
    <property type="entry name" value="RmlC-like cupins"/>
    <property type="match status" value="1"/>
</dbReference>
<dbReference type="InterPro" id="IPR000888">
    <property type="entry name" value="RmlC-like"/>
</dbReference>
<proteinExistence type="predicted"/>
<feature type="site" description="Participates in a stacking interaction with the thymidine ring of dTDP-4-oxo-6-deoxyglucose" evidence="1">
    <location>
        <position position="125"/>
    </location>
</feature>
<evidence type="ECO:0000256" key="1">
    <source>
        <dbReference type="PIRSR" id="PIRSR600888-3"/>
    </source>
</evidence>
<dbReference type="InterPro" id="IPR014710">
    <property type="entry name" value="RmlC-like_jellyroll"/>
</dbReference>
<dbReference type="AlphaFoldDB" id="A0A174Q9X3"/>
<dbReference type="GO" id="GO:0005829">
    <property type="term" value="C:cytosol"/>
    <property type="evidence" value="ECO:0007669"/>
    <property type="project" value="TreeGrafter"/>
</dbReference>
<organism evidence="2 3">
    <name type="scientific">Blautia obeum</name>
    <dbReference type="NCBI Taxonomy" id="40520"/>
    <lineage>
        <taxon>Bacteria</taxon>
        <taxon>Bacillati</taxon>
        <taxon>Bacillota</taxon>
        <taxon>Clostridia</taxon>
        <taxon>Lachnospirales</taxon>
        <taxon>Lachnospiraceae</taxon>
        <taxon>Blautia</taxon>
    </lineage>
</organism>
<dbReference type="EC" id="5.1.3.13" evidence="2"/>
<keyword evidence="2" id="KW-0413">Isomerase</keyword>
<dbReference type="Proteomes" id="UP000095762">
    <property type="component" value="Unassembled WGS sequence"/>
</dbReference>
<dbReference type="PANTHER" id="PTHR21047:SF2">
    <property type="entry name" value="THYMIDINE DIPHOSPHO-4-KETO-RHAMNOSE 3,5-EPIMERASE"/>
    <property type="match status" value="1"/>
</dbReference>
<dbReference type="CDD" id="cd00438">
    <property type="entry name" value="cupin_RmlC"/>
    <property type="match status" value="1"/>
</dbReference>
<evidence type="ECO:0000313" key="3">
    <source>
        <dbReference type="Proteomes" id="UP000095762"/>
    </source>
</evidence>
<sequence>MNTKPIILKVPAFEDFRGYLAVPHDKSVDFKICQINQGYSKKAFTLRGLHFQEGEHAQAKLVSCLHGSIFNVAVDLRPGETFGHAYSAVLSFENRKQMYIPRGFAHGCLTLEDDTLMQWCVDNDFCGEAAKAVRYDSDFVWQGESWPEGAYIISEKDRNAVRLENFCGR</sequence>
<dbReference type="Pfam" id="PF00908">
    <property type="entry name" value="dTDP_sugar_isom"/>
    <property type="match status" value="1"/>
</dbReference>
<name>A0A174Q9X3_9FIRM</name>
<dbReference type="Gene3D" id="2.60.120.10">
    <property type="entry name" value="Jelly Rolls"/>
    <property type="match status" value="1"/>
</dbReference>
<dbReference type="GO" id="GO:0019305">
    <property type="term" value="P:dTDP-rhamnose biosynthetic process"/>
    <property type="evidence" value="ECO:0007669"/>
    <property type="project" value="TreeGrafter"/>
</dbReference>
<dbReference type="InterPro" id="IPR011051">
    <property type="entry name" value="RmlC_Cupin_sf"/>
</dbReference>
<gene>
    <name evidence="2" type="primary">rfbC</name>
    <name evidence="2" type="ORF">ERS852569_00458</name>
</gene>
<dbReference type="GO" id="GO:0000271">
    <property type="term" value="P:polysaccharide biosynthetic process"/>
    <property type="evidence" value="ECO:0007669"/>
    <property type="project" value="TreeGrafter"/>
</dbReference>
<evidence type="ECO:0000313" key="2">
    <source>
        <dbReference type="EMBL" id="CUP70194.1"/>
    </source>
</evidence>
<dbReference type="EMBL" id="CZBP01000003">
    <property type="protein sequence ID" value="CUP70194.1"/>
    <property type="molecule type" value="Genomic_DNA"/>
</dbReference>
<protein>
    <submittedName>
        <fullName evidence="2">dTDP-4-dehydrorhamnose 3,5-epimerase</fullName>
        <ecNumber evidence="2">5.1.3.13</ecNumber>
    </submittedName>
</protein>
<accession>A0A174Q9X3</accession>
<reference evidence="2 3" key="1">
    <citation type="submission" date="2015-09" db="EMBL/GenBank/DDBJ databases">
        <authorList>
            <consortium name="Pathogen Informatics"/>
        </authorList>
    </citation>
    <scope>NUCLEOTIDE SEQUENCE [LARGE SCALE GENOMIC DNA]</scope>
    <source>
        <strain evidence="2 3">2789STDY5834957</strain>
    </source>
</reference>
<dbReference type="RefSeq" id="WP_055059378.1">
    <property type="nucleotide sequence ID" value="NZ_CZBP01000003.1"/>
</dbReference>